<dbReference type="InterPro" id="IPR039329">
    <property type="entry name" value="SIAE"/>
</dbReference>
<evidence type="ECO:0000313" key="5">
    <source>
        <dbReference type="Proteomes" id="UP001184150"/>
    </source>
</evidence>
<dbReference type="InterPro" id="IPR008979">
    <property type="entry name" value="Galactose-bd-like_sf"/>
</dbReference>
<evidence type="ECO:0000313" key="4">
    <source>
        <dbReference type="EMBL" id="MDR6512164.1"/>
    </source>
</evidence>
<sequence>MRPFRLAVPVVAAAVPLLAWPVAAQAAPFALAPVLTDNVVLQRGKPVPLRGMGEPGSVVHASLDDGALPDATVAADGTWQIALPAQAAGGGHRLRFATSTGQQTQLANVAFGDVFLCSGQSNMEFTLRHATNADVVIAGSANPDLRLFNVPKQSSLTPQPQFGAGVAWAPAGPASTPDFSAVCYFMGASLQATRKVPVGLIAASWGGSIIEDWMSPAAVRQAGGHDDDLELLALRRRDPAAAEQAWGKQLHAFFARTAGKGAARSADVGKLWEDWGDPAYARFDGTATYTATVRLSAQQARAARALRLGVVDDIDQTLVNGVAVGAGVGWNTQRHYMLPAGSLHAGTNTITVNVLDTGSGGGLHGDSLPALELAEGSIPIAGWQVVQGMPLARAGKIPMPPWIAASGLTTLYNGMIAPLGDIPLAGIAWYQGESNAGDAAGYRGLLRALIADWRSCFATRPFGIVQIAGYGPLVAGPTDAFWPQIREAQREVAASDPDAGLAVAIDVGDPDDIHPTRKKPVGQRLAQALAGKPVAALPVVLREGNDQVRLRFNRPLRVIGDAVPIGFELCDAAGHCRFAPAKLDAPDTVAIPVRTGDVTLRYLWADSPVVNLFDADGSPLSPFTMPIP</sequence>
<dbReference type="InterPro" id="IPR013783">
    <property type="entry name" value="Ig-like_fold"/>
</dbReference>
<comment type="caution">
    <text evidence="4">The sequence shown here is derived from an EMBL/GenBank/DDBJ whole genome shotgun (WGS) entry which is preliminary data.</text>
</comment>
<keyword evidence="1 4" id="KW-0378">Hydrolase</keyword>
<dbReference type="PANTHER" id="PTHR22901:SF0">
    <property type="entry name" value="SIALATE O-ACETYLESTERASE"/>
    <property type="match status" value="1"/>
</dbReference>
<evidence type="ECO:0000259" key="3">
    <source>
        <dbReference type="Pfam" id="PF03629"/>
    </source>
</evidence>
<organism evidence="4 5">
    <name type="scientific">Novosphingobium capsulatum</name>
    <dbReference type="NCBI Taxonomy" id="13688"/>
    <lineage>
        <taxon>Bacteria</taxon>
        <taxon>Pseudomonadati</taxon>
        <taxon>Pseudomonadota</taxon>
        <taxon>Alphaproteobacteria</taxon>
        <taxon>Sphingomonadales</taxon>
        <taxon>Sphingomonadaceae</taxon>
        <taxon>Novosphingobium</taxon>
    </lineage>
</organism>
<dbReference type="SUPFAM" id="SSF49785">
    <property type="entry name" value="Galactose-binding domain-like"/>
    <property type="match status" value="1"/>
</dbReference>
<dbReference type="PANTHER" id="PTHR22901">
    <property type="entry name" value="SIALATE O-ACETYLESTERASE"/>
    <property type="match status" value="1"/>
</dbReference>
<feature type="chain" id="PRO_5047533051" evidence="2">
    <location>
        <begin position="27"/>
        <end position="628"/>
    </location>
</feature>
<dbReference type="InterPro" id="IPR036514">
    <property type="entry name" value="SGNH_hydro_sf"/>
</dbReference>
<dbReference type="InterPro" id="IPR005181">
    <property type="entry name" value="SASA"/>
</dbReference>
<evidence type="ECO:0000256" key="2">
    <source>
        <dbReference type="SAM" id="SignalP"/>
    </source>
</evidence>
<feature type="domain" description="Sialate O-acetylesterase" evidence="3">
    <location>
        <begin position="402"/>
        <end position="529"/>
    </location>
</feature>
<evidence type="ECO:0000256" key="1">
    <source>
        <dbReference type="ARBA" id="ARBA00022801"/>
    </source>
</evidence>
<accession>A0ABU1MPL9</accession>
<dbReference type="RefSeq" id="WP_309805815.1">
    <property type="nucleotide sequence ID" value="NZ_JAVDRD010000008.1"/>
</dbReference>
<dbReference type="Gene3D" id="3.40.50.1110">
    <property type="entry name" value="SGNH hydrolase"/>
    <property type="match status" value="1"/>
</dbReference>
<gene>
    <name evidence="4" type="ORF">J2792_003047</name>
</gene>
<keyword evidence="2" id="KW-0732">Signal</keyword>
<dbReference type="EMBL" id="JAVDRD010000008">
    <property type="protein sequence ID" value="MDR6512164.1"/>
    <property type="molecule type" value="Genomic_DNA"/>
</dbReference>
<keyword evidence="5" id="KW-1185">Reference proteome</keyword>
<reference evidence="4 5" key="1">
    <citation type="submission" date="2023-07" db="EMBL/GenBank/DDBJ databases">
        <title>Sorghum-associated microbial communities from plants grown in Nebraska, USA.</title>
        <authorList>
            <person name="Schachtman D."/>
        </authorList>
    </citation>
    <scope>NUCLEOTIDE SEQUENCE [LARGE SCALE GENOMIC DNA]</scope>
    <source>
        <strain evidence="4 5">DS1027</strain>
    </source>
</reference>
<dbReference type="Proteomes" id="UP001184150">
    <property type="component" value="Unassembled WGS sequence"/>
</dbReference>
<feature type="signal peptide" evidence="2">
    <location>
        <begin position="1"/>
        <end position="26"/>
    </location>
</feature>
<dbReference type="EC" id="3.1.1.53" evidence="4"/>
<protein>
    <submittedName>
        <fullName evidence="4">Sialate O-acetylesterase</fullName>
        <ecNumber evidence="4">3.1.1.53</ecNumber>
    </submittedName>
</protein>
<dbReference type="Gene3D" id="2.60.120.260">
    <property type="entry name" value="Galactose-binding domain-like"/>
    <property type="match status" value="1"/>
</dbReference>
<dbReference type="GO" id="GO:0001681">
    <property type="term" value="F:sialate O-acetylesterase activity"/>
    <property type="evidence" value="ECO:0007669"/>
    <property type="project" value="UniProtKB-EC"/>
</dbReference>
<dbReference type="Gene3D" id="2.60.40.10">
    <property type="entry name" value="Immunoglobulins"/>
    <property type="match status" value="1"/>
</dbReference>
<dbReference type="Pfam" id="PF03629">
    <property type="entry name" value="SASA"/>
    <property type="match status" value="1"/>
</dbReference>
<proteinExistence type="predicted"/>
<dbReference type="SUPFAM" id="SSF52266">
    <property type="entry name" value="SGNH hydrolase"/>
    <property type="match status" value="1"/>
</dbReference>
<name>A0ABU1MPL9_9SPHN</name>